<reference evidence="2" key="1">
    <citation type="journal article" date="2019" name="Int. J. Syst. Evol. Microbiol.">
        <title>The Global Catalogue of Microorganisms (GCM) 10K type strain sequencing project: providing services to taxonomists for standard genome sequencing and annotation.</title>
        <authorList>
            <consortium name="The Broad Institute Genomics Platform"/>
            <consortium name="The Broad Institute Genome Sequencing Center for Infectious Disease"/>
            <person name="Wu L."/>
            <person name="Ma J."/>
        </authorList>
    </citation>
    <scope>NUCLEOTIDE SEQUENCE [LARGE SCALE GENOMIC DNA]</scope>
    <source>
        <strain evidence="2">KACC 12507</strain>
    </source>
</reference>
<protein>
    <submittedName>
        <fullName evidence="1">YkgJ family cysteine cluster protein</fullName>
    </submittedName>
</protein>
<proteinExistence type="predicted"/>
<comment type="caution">
    <text evidence="1">The sequence shown here is derived from an EMBL/GenBank/DDBJ whole genome shotgun (WGS) entry which is preliminary data.</text>
</comment>
<evidence type="ECO:0000313" key="2">
    <source>
        <dbReference type="Proteomes" id="UP001595897"/>
    </source>
</evidence>
<gene>
    <name evidence="1" type="ORF">ACFO4O_13265</name>
</gene>
<name>A0ABV9LXD1_9ALTE</name>
<accession>A0ABV9LXD1</accession>
<organism evidence="1 2">
    <name type="scientific">Glaciecola siphonariae</name>
    <dbReference type="NCBI Taxonomy" id="521012"/>
    <lineage>
        <taxon>Bacteria</taxon>
        <taxon>Pseudomonadati</taxon>
        <taxon>Pseudomonadota</taxon>
        <taxon>Gammaproteobacteria</taxon>
        <taxon>Alteromonadales</taxon>
        <taxon>Alteromonadaceae</taxon>
        <taxon>Glaciecola</taxon>
    </lineage>
</organism>
<dbReference type="Proteomes" id="UP001595897">
    <property type="component" value="Unassembled WGS sequence"/>
</dbReference>
<sequence>MKACNQCGKCCIKYGGADLSANPEEIALWELFNPDIYKYVNGTEIWYDPDTGERLSTCPFLAVEQKGIDNSKNARGVNANAGSAATVESQLKYTCTIYEDRPQDCRHYPTDVAEMIRDDCEMIEAVDISNQPRAQKHLDALMADSRPAKQ</sequence>
<evidence type="ECO:0000313" key="1">
    <source>
        <dbReference type="EMBL" id="MFC4701137.1"/>
    </source>
</evidence>
<dbReference type="RefSeq" id="WP_382409294.1">
    <property type="nucleotide sequence ID" value="NZ_JBHSGU010000005.1"/>
</dbReference>
<dbReference type="EMBL" id="JBHSGU010000005">
    <property type="protein sequence ID" value="MFC4701137.1"/>
    <property type="molecule type" value="Genomic_DNA"/>
</dbReference>
<keyword evidence="2" id="KW-1185">Reference proteome</keyword>